<dbReference type="InterPro" id="IPR050909">
    <property type="entry name" value="Bact_Autotransporter_VF"/>
</dbReference>
<protein>
    <submittedName>
        <fullName evidence="6">Filamentous hemagglutinin family N-terminal domain-containing protein</fullName>
    </submittedName>
</protein>
<dbReference type="InterPro" id="IPR012334">
    <property type="entry name" value="Pectin_lyas_fold"/>
</dbReference>
<dbReference type="Proteomes" id="UP000199205">
    <property type="component" value="Unassembled WGS sequence"/>
</dbReference>
<feature type="signal peptide" evidence="4">
    <location>
        <begin position="1"/>
        <end position="32"/>
    </location>
</feature>
<dbReference type="GO" id="GO:0005576">
    <property type="term" value="C:extracellular region"/>
    <property type="evidence" value="ECO:0007669"/>
    <property type="project" value="UniProtKB-SubCell"/>
</dbReference>
<dbReference type="OrthoDB" id="1776524at2"/>
<dbReference type="Gene3D" id="2.160.20.10">
    <property type="entry name" value="Single-stranded right-handed beta-helix, Pectin lyase-like"/>
    <property type="match status" value="2"/>
</dbReference>
<dbReference type="InterPro" id="IPR011050">
    <property type="entry name" value="Pectin_lyase_fold/virulence"/>
</dbReference>
<accession>A0A1C3X381</accession>
<evidence type="ECO:0000313" key="6">
    <source>
        <dbReference type="EMBL" id="SCB46698.1"/>
    </source>
</evidence>
<dbReference type="EMBL" id="FMAF01000023">
    <property type="protein sequence ID" value="SCB46698.1"/>
    <property type="molecule type" value="Genomic_DNA"/>
</dbReference>
<keyword evidence="2" id="KW-0964">Secreted</keyword>
<evidence type="ECO:0000256" key="2">
    <source>
        <dbReference type="ARBA" id="ARBA00022525"/>
    </source>
</evidence>
<dbReference type="PANTHER" id="PTHR12338">
    <property type="entry name" value="AUTOTRANSPORTER"/>
    <property type="match status" value="1"/>
</dbReference>
<reference evidence="6 7" key="1">
    <citation type="submission" date="2016-08" db="EMBL/GenBank/DDBJ databases">
        <authorList>
            <person name="Seilhamer J.J."/>
        </authorList>
    </citation>
    <scope>NUCLEOTIDE SEQUENCE [LARGE SCALE GENOMIC DNA]</scope>
    <source>
        <strain evidence="6 7">P1-7</strain>
    </source>
</reference>
<dbReference type="InterPro" id="IPR011493">
    <property type="entry name" value="GLUG"/>
</dbReference>
<dbReference type="Gene3D" id="2.160.20.110">
    <property type="match status" value="2"/>
</dbReference>
<gene>
    <name evidence="6" type="ORF">GA0061101_12386</name>
</gene>
<dbReference type="PANTHER" id="PTHR12338:SF8">
    <property type="entry name" value="HEME_HEMOPEXIN-BINDING PROTEIN"/>
    <property type="match status" value="1"/>
</dbReference>
<dbReference type="NCBIfam" id="TIGR01901">
    <property type="entry name" value="adhes_NPXG"/>
    <property type="match status" value="1"/>
</dbReference>
<feature type="domain" description="Filamentous haemagglutinin FhaB/tRNA nuclease CdiA-like TPS" evidence="5">
    <location>
        <begin position="43"/>
        <end position="156"/>
    </location>
</feature>
<dbReference type="SUPFAM" id="SSF51126">
    <property type="entry name" value="Pectin lyase-like"/>
    <property type="match status" value="1"/>
</dbReference>
<evidence type="ECO:0000259" key="5">
    <source>
        <dbReference type="SMART" id="SM00912"/>
    </source>
</evidence>
<comment type="subcellular location">
    <subcellularLocation>
        <location evidence="1">Secreted</location>
    </subcellularLocation>
</comment>
<evidence type="ECO:0000313" key="7">
    <source>
        <dbReference type="Proteomes" id="UP000199205"/>
    </source>
</evidence>
<feature type="non-terminal residue" evidence="6">
    <location>
        <position position="1497"/>
    </location>
</feature>
<dbReference type="RefSeq" id="WP_141694133.1">
    <property type="nucleotide sequence ID" value="NZ_FMAF01000023.1"/>
</dbReference>
<dbReference type="Pfam" id="PF05860">
    <property type="entry name" value="TPS"/>
    <property type="match status" value="1"/>
</dbReference>
<dbReference type="Pfam" id="PF07581">
    <property type="entry name" value="Glug"/>
    <property type="match status" value="3"/>
</dbReference>
<sequence>MIRPSASIYSKRSHNGQRWLMAALLTSTALVAQPVFGNAAFAADNLPTGGQVVSGGVAIATSGTSTTITQSSDKAIVNWNGFSVGQGNSVNFVQPGTGSAILNRVTGNTSSTIAGTLSANGQVYLINPNGIAITPTGTVRVGGGFVASTLDISNDDFLKGQYNFNGNGASAGVSNEGVITVGRGGYAALLGGTVKNDGLIAVPMGKVGLGSGEQATLDLSGDGFLQVAVPTKDGAEGNGALIENGGTISAEGGTVVMKAAAARNAARNSINLSGVVEANSVSGSDGAITLGGGDGGKVAISGKVKASSATGKGGKITVTGRSVALKGATVDASGAKGGGTVKITAATVDSDGSAIIDVGSVVDARATGTGVGGTVIITGNVVAAEGGSVIDASGAAGGTVLLGGDYQGGSNASHKFVSELVSTANKAYVADGATIRVDGTAGAGGRAVVWSDDTTVFLGTITATGAGNAAGGVVETSGHNLLLGDRITVSTLSEQGETGTWLIDPYNVTISSSGSSNVSVTVSGNPWNVVPSASGANINNSTLSTYLGSTNVAITTNGGGAEAGNITVNGAVSWSAATTLSLLADASTGGVFINANISGSNASSGLVLSAGSGGISQAGGTAIQAGTLTATTANGGSVTLTNTGNLVSTLGASSVAGSFALTSGQALTVSGNLTSNGTLSLATTSGALTINGALTDSHANSSLTLSAAGDLILSKDVTQSGTNAAVSLTYGGSYSLSNGARVSLPDGGASLSLNGTSYTLIHDVTALQSIGGSGSYALGNDIDASATSNWNSGAGFEAISGFSGTLAGFGHFVDSLTINRPTQSTQGLFGMLFGTARDLTLSNVSINGNGTVGGVAGRLSGGTLSNVHVTGTVTGQNAQVGGLVGWSDIAVIGLSSSAASVAGTDEVGGLVGRNRAGSIATSYATGAVTGTGIGIGGLVGTTVQGSTLTDTYASGLVTGASGTGGVVGSGDGTTITSTNVYWDMDSTGQSTSVVGNGFSSGSARAQSTYSGFDFSNVWVMIAGETRPMLRNEYSTVIATPAALQLMSQDLTGSYKLGANIDMTSALAIGSNGYYGGLWGASGFVPIGSSSSKFTGSFNGQSYTITGLTINRSGTNYVGLFGYTNGATISNVTLSGGSITGNDDVGALIGYMHGGSVSSASAGATVTGASTSETNAGGLVGANDGGAISRASASGNVTGAGYQIGGLVGYLVNGGSITQSYATGNVTGTNTGAGMGYIGGLVGASGFTGNDGGTISQSYATGTVTGSSGPIGGFIGHNEGTITDAYATGRVIGLSGASNIGGFVGVNFTDGTISNAYSTGYVSGGTQLGGFAGYNNAGASAITSAYWDTQTSGQSVGIFGGPGSVTGLTTAAMKTLATFTGAGWSIDDAGGTSSVWRIYDGDTMPLLRSFMTSLTVTGGSGTKTYDGSATSSDVGTLVYSPSGYTTSLVQGTASYTASSANAGTYTGTGLKLSGLYSSQLGYDITFVSGSLLISKAAL</sequence>
<evidence type="ECO:0000256" key="3">
    <source>
        <dbReference type="ARBA" id="ARBA00022729"/>
    </source>
</evidence>
<evidence type="ECO:0000256" key="1">
    <source>
        <dbReference type="ARBA" id="ARBA00004613"/>
    </source>
</evidence>
<dbReference type="SMART" id="SM00912">
    <property type="entry name" value="Haemagg_act"/>
    <property type="match status" value="1"/>
</dbReference>
<keyword evidence="3 4" id="KW-0732">Signal</keyword>
<evidence type="ECO:0000256" key="4">
    <source>
        <dbReference type="SAM" id="SignalP"/>
    </source>
</evidence>
<feature type="chain" id="PRO_5008686140" evidence="4">
    <location>
        <begin position="33"/>
        <end position="1497"/>
    </location>
</feature>
<dbReference type="InterPro" id="IPR008638">
    <property type="entry name" value="FhaB/CdiA-like_TPS"/>
</dbReference>
<organism evidence="6 7">
    <name type="scientific">Rhizobium lusitanum</name>
    <dbReference type="NCBI Taxonomy" id="293958"/>
    <lineage>
        <taxon>Bacteria</taxon>
        <taxon>Pseudomonadati</taxon>
        <taxon>Pseudomonadota</taxon>
        <taxon>Alphaproteobacteria</taxon>
        <taxon>Hyphomicrobiales</taxon>
        <taxon>Rhizobiaceae</taxon>
        <taxon>Rhizobium/Agrobacterium group</taxon>
        <taxon>Rhizobium</taxon>
    </lineage>
</organism>
<name>A0A1C3X381_9HYPH</name>
<proteinExistence type="predicted"/>